<keyword evidence="4 5" id="KW-0269">Exonuclease</keyword>
<dbReference type="Pfam" id="PF02601">
    <property type="entry name" value="Exonuc_VII_L"/>
    <property type="match status" value="1"/>
</dbReference>
<organism evidence="9 10">
    <name type="scientific">Thermoflavimicrobium dichotomicum</name>
    <dbReference type="NCBI Taxonomy" id="46223"/>
    <lineage>
        <taxon>Bacteria</taxon>
        <taxon>Bacillati</taxon>
        <taxon>Bacillota</taxon>
        <taxon>Bacilli</taxon>
        <taxon>Bacillales</taxon>
        <taxon>Thermoactinomycetaceae</taxon>
        <taxon>Thermoflavimicrobium</taxon>
    </lineage>
</organism>
<dbReference type="InterPro" id="IPR020579">
    <property type="entry name" value="Exonuc_VII_lsu_C"/>
</dbReference>
<reference evidence="9 10" key="1">
    <citation type="submission" date="2016-10" db="EMBL/GenBank/DDBJ databases">
        <authorList>
            <person name="de Groot N.N."/>
        </authorList>
    </citation>
    <scope>NUCLEOTIDE SEQUENCE [LARGE SCALE GENOMIC DNA]</scope>
    <source>
        <strain evidence="9 10">DSM 44778</strain>
    </source>
</reference>
<feature type="domain" description="OB-fold nucleic acid binding" evidence="8">
    <location>
        <begin position="8"/>
        <end position="103"/>
    </location>
</feature>
<evidence type="ECO:0000256" key="2">
    <source>
        <dbReference type="ARBA" id="ARBA00022722"/>
    </source>
</evidence>
<comment type="subunit">
    <text evidence="5">Heterooligomer composed of large and small subunits.</text>
</comment>
<evidence type="ECO:0000256" key="4">
    <source>
        <dbReference type="ARBA" id="ARBA00022839"/>
    </source>
</evidence>
<comment type="subcellular location">
    <subcellularLocation>
        <location evidence="5 6">Cytoplasm</location>
    </subcellularLocation>
</comment>
<dbReference type="CDD" id="cd04489">
    <property type="entry name" value="ExoVII_LU_OBF"/>
    <property type="match status" value="1"/>
</dbReference>
<evidence type="ECO:0000256" key="5">
    <source>
        <dbReference type="HAMAP-Rule" id="MF_00378"/>
    </source>
</evidence>
<proteinExistence type="inferred from homology"/>
<comment type="function">
    <text evidence="5">Bidirectionally degrades single-stranded DNA into large acid-insoluble oligonucleotides, which are then degraded further into small acid-soluble oligonucleotides.</text>
</comment>
<dbReference type="GO" id="GO:0008855">
    <property type="term" value="F:exodeoxyribonuclease VII activity"/>
    <property type="evidence" value="ECO:0007669"/>
    <property type="project" value="UniProtKB-UniRule"/>
</dbReference>
<name>A0A1I3QCX0_9BACL</name>
<dbReference type="NCBIfam" id="TIGR00237">
    <property type="entry name" value="xseA"/>
    <property type="match status" value="1"/>
</dbReference>
<dbReference type="EMBL" id="FORR01000007">
    <property type="protein sequence ID" value="SFJ30976.1"/>
    <property type="molecule type" value="Genomic_DNA"/>
</dbReference>
<keyword evidence="1 5" id="KW-0963">Cytoplasm</keyword>
<dbReference type="STRING" id="46223.SAMN05421852_10787"/>
<dbReference type="Proteomes" id="UP000199545">
    <property type="component" value="Unassembled WGS sequence"/>
</dbReference>
<dbReference type="Pfam" id="PF13742">
    <property type="entry name" value="tRNA_anti_2"/>
    <property type="match status" value="1"/>
</dbReference>
<dbReference type="InterPro" id="IPR003753">
    <property type="entry name" value="Exonuc_VII_L"/>
</dbReference>
<dbReference type="RefSeq" id="WP_093229674.1">
    <property type="nucleotide sequence ID" value="NZ_FORR01000007.1"/>
</dbReference>
<evidence type="ECO:0000256" key="6">
    <source>
        <dbReference type="RuleBase" id="RU004355"/>
    </source>
</evidence>
<dbReference type="GO" id="GO:0005737">
    <property type="term" value="C:cytoplasm"/>
    <property type="evidence" value="ECO:0007669"/>
    <property type="project" value="UniProtKB-SubCell"/>
</dbReference>
<dbReference type="PANTHER" id="PTHR30008:SF0">
    <property type="entry name" value="EXODEOXYRIBONUCLEASE 7 LARGE SUBUNIT"/>
    <property type="match status" value="1"/>
</dbReference>
<keyword evidence="2 5" id="KW-0540">Nuclease</keyword>
<accession>A0A1I3QCX0</accession>
<evidence type="ECO:0000259" key="8">
    <source>
        <dbReference type="Pfam" id="PF13742"/>
    </source>
</evidence>
<gene>
    <name evidence="5" type="primary">xseA</name>
    <name evidence="9" type="ORF">SAMN05421852_10787</name>
</gene>
<sequence length="453" mass="52212">MEIEKKPWSVTELVSYLRETIELDELLQKVWVEGEITNFTHHARSGHMYFSLKDEQTQIKAVMFASYNRRLRFTPKNGDRVLVRGRLSVYERDGQVQLYIHDLRQHGIGDLFVAFQQLKEQLEAEGLFDPAHKKALPPFPKKIGVITSASGAAIRDIITTIRRRYPLGHVILFPVSVQGETAAKEVAQAIDIMNQLQEVELLIVGRGGGSIEELWAFNEEMVVRSIFRSQIPVISAVGHETDFTLSDLVADLRAATPTAAAELAVPHLEELKERLASLQKRLIQVQTSMISLWRHRLQQLLSRPIFQQPHARLEQYAQRLDYLQSDLVKAIEKRWTNSQRKVERLANQLERLHPRVSLSKQRDKLFYLQKELLNAILRIIRDQEGKSQRLMDRLDALSPLKVMKRGYSLVYRLGRDELVKSVRQVKPGDLIQVRLSDGKLKCQIWGSEESNHE</sequence>
<dbReference type="GO" id="GO:0009318">
    <property type="term" value="C:exodeoxyribonuclease VII complex"/>
    <property type="evidence" value="ECO:0007669"/>
    <property type="project" value="UniProtKB-UniRule"/>
</dbReference>
<protein>
    <recommendedName>
        <fullName evidence="5">Exodeoxyribonuclease 7 large subunit</fullName>
        <ecNumber evidence="5">3.1.11.6</ecNumber>
    </recommendedName>
    <alternativeName>
        <fullName evidence="5">Exodeoxyribonuclease VII large subunit</fullName>
        <shortName evidence="5">Exonuclease VII large subunit</shortName>
    </alternativeName>
</protein>
<comment type="catalytic activity">
    <reaction evidence="5 6">
        <text>Exonucleolytic cleavage in either 5'- to 3'- or 3'- to 5'-direction to yield nucleoside 5'-phosphates.</text>
        <dbReference type="EC" id="3.1.11.6"/>
    </reaction>
</comment>
<keyword evidence="3 5" id="KW-0378">Hydrolase</keyword>
<dbReference type="EC" id="3.1.11.6" evidence="5"/>
<evidence type="ECO:0000313" key="9">
    <source>
        <dbReference type="EMBL" id="SFJ30976.1"/>
    </source>
</evidence>
<dbReference type="PANTHER" id="PTHR30008">
    <property type="entry name" value="EXODEOXYRIBONUCLEASE 7 LARGE SUBUNIT"/>
    <property type="match status" value="1"/>
</dbReference>
<dbReference type="HAMAP" id="MF_00378">
    <property type="entry name" value="Exonuc_7_L"/>
    <property type="match status" value="1"/>
</dbReference>
<evidence type="ECO:0000256" key="3">
    <source>
        <dbReference type="ARBA" id="ARBA00022801"/>
    </source>
</evidence>
<dbReference type="AlphaFoldDB" id="A0A1I3QCX0"/>
<keyword evidence="10" id="KW-1185">Reference proteome</keyword>
<comment type="similarity">
    <text evidence="5 6">Belongs to the XseA family.</text>
</comment>
<evidence type="ECO:0000256" key="1">
    <source>
        <dbReference type="ARBA" id="ARBA00022490"/>
    </source>
</evidence>
<feature type="domain" description="Exonuclease VII large subunit C-terminal" evidence="7">
    <location>
        <begin position="127"/>
        <end position="443"/>
    </location>
</feature>
<evidence type="ECO:0000259" key="7">
    <source>
        <dbReference type="Pfam" id="PF02601"/>
    </source>
</evidence>
<dbReference type="Gene3D" id="2.40.50.1010">
    <property type="match status" value="1"/>
</dbReference>
<evidence type="ECO:0000313" key="10">
    <source>
        <dbReference type="Proteomes" id="UP000199545"/>
    </source>
</evidence>
<dbReference type="GO" id="GO:0003676">
    <property type="term" value="F:nucleic acid binding"/>
    <property type="evidence" value="ECO:0007669"/>
    <property type="project" value="InterPro"/>
</dbReference>
<dbReference type="InterPro" id="IPR025824">
    <property type="entry name" value="OB-fold_nuc-bd_dom"/>
</dbReference>
<dbReference type="GO" id="GO:0006308">
    <property type="term" value="P:DNA catabolic process"/>
    <property type="evidence" value="ECO:0007669"/>
    <property type="project" value="UniProtKB-UniRule"/>
</dbReference>